<proteinExistence type="predicted"/>
<name>A0A8S5MLB2_9CAUD</name>
<protein>
    <submittedName>
        <fullName evidence="1">Uncharacterized protein</fullName>
    </submittedName>
</protein>
<organism evidence="1">
    <name type="scientific">Podoviridae sp. ctlpi2</name>
    <dbReference type="NCBI Taxonomy" id="2826574"/>
    <lineage>
        <taxon>Viruses</taxon>
        <taxon>Duplodnaviria</taxon>
        <taxon>Heunggongvirae</taxon>
        <taxon>Uroviricota</taxon>
        <taxon>Caudoviricetes</taxon>
    </lineage>
</organism>
<evidence type="ECO:0000313" key="1">
    <source>
        <dbReference type="EMBL" id="DAD83105.1"/>
    </source>
</evidence>
<reference evidence="1" key="1">
    <citation type="journal article" date="2021" name="Proc. Natl. Acad. Sci. U.S.A.">
        <title>A Catalog of Tens of Thousands of Viruses from Human Metagenomes Reveals Hidden Associations with Chronic Diseases.</title>
        <authorList>
            <person name="Tisza M.J."/>
            <person name="Buck C.B."/>
        </authorList>
    </citation>
    <scope>NUCLEOTIDE SEQUENCE</scope>
    <source>
        <strain evidence="1">Ctlpi2</strain>
    </source>
</reference>
<accession>A0A8S5MLB2</accession>
<dbReference type="EMBL" id="BK014928">
    <property type="protein sequence ID" value="DAD83105.1"/>
    <property type="molecule type" value="Genomic_DNA"/>
</dbReference>
<sequence>MYIIDPFSAFMKGREHAIDRNWNDLKQYEAVEAARHANDISALDILRQRARFGGEQSIFQNNVDASARANEVQEAAQRGMLAQADMNSMAAMDARSAFMGNRPDYQQAIYSTMGANIGQMQNNAAAGAARNAYLAPLAGEMGTMAGQNAYYTAQANNTTAAYAPVRAGFGVGEDTAAHNATMRRYNVAEQDAAFAEQQRDAREKLKQQQLINENYNAARYIPDRIKLAEAAAAAAQDENALAALQYLTEYRATGNTASLASARYYAQKSGKTLEGMLGVDSEAVLAPIATQGTAQPGQAGVISTAMPAPVGGAIPAPTQAATTAPTAQDAVNAVGGAFLSPNGSIVGSVMRGVAGYMMPASSPAAPVSMPTAAPTAVPAQATYIYPNTPAQQAAPVQAPLLPGRQPLPTAQQYDYSTPVALVNPQPQVALLPQSYTWVA</sequence>